<geneLocation type="plastid" evidence="7"/>
<dbReference type="InterPro" id="IPR004389">
    <property type="entry name" value="Ribosomal_uL18_bac-type"/>
</dbReference>
<keyword evidence="7" id="KW-0934">Plastid</keyword>
<dbReference type="SUPFAM" id="SSF53137">
    <property type="entry name" value="Translational machinery components"/>
    <property type="match status" value="1"/>
</dbReference>
<dbReference type="GeneID" id="67154539"/>
<evidence type="ECO:0000256" key="1">
    <source>
        <dbReference type="ARBA" id="ARBA00007116"/>
    </source>
</evidence>
<keyword evidence="4 7" id="KW-0689">Ribosomal protein</keyword>
<dbReference type="Gene3D" id="3.30.420.100">
    <property type="match status" value="1"/>
</dbReference>
<comment type="similarity">
    <text evidence="1">Belongs to the universal ribosomal protein uL18 family.</text>
</comment>
<gene>
    <name evidence="7" type="primary">rpl18</name>
</gene>
<dbReference type="NCBIfam" id="TIGR00060">
    <property type="entry name" value="L18_bact"/>
    <property type="match status" value="1"/>
</dbReference>
<dbReference type="GO" id="GO:0008097">
    <property type="term" value="F:5S rRNA binding"/>
    <property type="evidence" value="ECO:0007669"/>
    <property type="project" value="TreeGrafter"/>
</dbReference>
<dbReference type="EMBL" id="MT859097">
    <property type="protein sequence ID" value="QQW50581.1"/>
    <property type="molecule type" value="Genomic_DNA"/>
</dbReference>
<evidence type="ECO:0000256" key="6">
    <source>
        <dbReference type="ARBA" id="ARBA00035303"/>
    </source>
</evidence>
<dbReference type="RefSeq" id="YP_010152920.1">
    <property type="nucleotide sequence ID" value="NC_057170.1"/>
</dbReference>
<dbReference type="PANTHER" id="PTHR12899">
    <property type="entry name" value="39S RIBOSOMAL PROTEIN L18, MITOCHONDRIAL"/>
    <property type="match status" value="1"/>
</dbReference>
<dbReference type="AlphaFoldDB" id="A0A7U0KSX0"/>
<keyword evidence="3" id="KW-0694">RNA-binding</keyword>
<dbReference type="CDD" id="cd00432">
    <property type="entry name" value="Ribosomal_L18_L5e"/>
    <property type="match status" value="1"/>
</dbReference>
<evidence type="ECO:0000256" key="4">
    <source>
        <dbReference type="ARBA" id="ARBA00022980"/>
    </source>
</evidence>
<evidence type="ECO:0000256" key="5">
    <source>
        <dbReference type="ARBA" id="ARBA00023274"/>
    </source>
</evidence>
<evidence type="ECO:0000256" key="3">
    <source>
        <dbReference type="ARBA" id="ARBA00022884"/>
    </source>
</evidence>
<dbReference type="GO" id="GO:0003735">
    <property type="term" value="F:structural constituent of ribosome"/>
    <property type="evidence" value="ECO:0007669"/>
    <property type="project" value="InterPro"/>
</dbReference>
<dbReference type="GO" id="GO:0006412">
    <property type="term" value="P:translation"/>
    <property type="evidence" value="ECO:0007669"/>
    <property type="project" value="InterPro"/>
</dbReference>
<sequence>MNKNKLRLYVFRSHKHIYAQIIDDKNSNTLFSCSTLDPEIREKYQNKTRTKSAAYYVGLKLARLCLKKNIKTVYFDKGKYPYHGRIKALAEGARNLGFGLQY</sequence>
<keyword evidence="2" id="KW-0699">rRNA-binding</keyword>
<protein>
    <recommendedName>
        <fullName evidence="6">Large ribosomal subunit protein uL18c</fullName>
    </recommendedName>
</protein>
<name>A0A7U0KSX0_OLILU</name>
<dbReference type="Pfam" id="PF00861">
    <property type="entry name" value="Ribosomal_L18p"/>
    <property type="match status" value="1"/>
</dbReference>
<accession>A0A7U0KSX0</accession>
<dbReference type="InterPro" id="IPR005484">
    <property type="entry name" value="Ribosomal_uL18_bac/plant/anim"/>
</dbReference>
<organism evidence="7">
    <name type="scientific">Olisthodiscus luteus</name>
    <name type="common">Marine phytoflagellate</name>
    <dbReference type="NCBI Taxonomy" id="83000"/>
    <lineage>
        <taxon>Eukaryota</taxon>
        <taxon>Sar</taxon>
        <taxon>Stramenopiles</taxon>
        <taxon>Ochrophyta</taxon>
        <taxon>Olisthodiscophyceae</taxon>
        <taxon>Olisthodiscaceae</taxon>
        <taxon>Olisthodiscus</taxon>
    </lineage>
</organism>
<keyword evidence="5" id="KW-0687">Ribonucleoprotein</keyword>
<reference evidence="7" key="1">
    <citation type="journal article" date="2021" name="J. Phycol.">
        <title>Olisthodiscus represents a new class of Ochrophyta.</title>
        <authorList>
            <person name="Barcyte D."/>
            <person name="Eikrem W."/>
            <person name="Engesmo A."/>
            <person name="Seoane S."/>
            <person name="Wohlmann J."/>
            <person name="Horak A."/>
            <person name="Yurchenko T."/>
            <person name="Elias M."/>
        </authorList>
    </citation>
    <scope>NUCLEOTIDE SEQUENCE</scope>
    <source>
        <strain evidence="7">K-0444</strain>
    </source>
</reference>
<dbReference type="InterPro" id="IPR057268">
    <property type="entry name" value="Ribosomal_L18"/>
</dbReference>
<proteinExistence type="inferred from homology"/>
<evidence type="ECO:0000256" key="2">
    <source>
        <dbReference type="ARBA" id="ARBA00022730"/>
    </source>
</evidence>
<dbReference type="PANTHER" id="PTHR12899:SF3">
    <property type="entry name" value="LARGE RIBOSOMAL SUBUNIT PROTEIN UL18M"/>
    <property type="match status" value="1"/>
</dbReference>
<dbReference type="GO" id="GO:0005840">
    <property type="term" value="C:ribosome"/>
    <property type="evidence" value="ECO:0007669"/>
    <property type="project" value="UniProtKB-KW"/>
</dbReference>
<evidence type="ECO:0000313" key="7">
    <source>
        <dbReference type="EMBL" id="QQW50581.1"/>
    </source>
</evidence>
<dbReference type="GO" id="GO:1990904">
    <property type="term" value="C:ribonucleoprotein complex"/>
    <property type="evidence" value="ECO:0007669"/>
    <property type="project" value="UniProtKB-KW"/>
</dbReference>
<dbReference type="GO" id="GO:0005737">
    <property type="term" value="C:cytoplasm"/>
    <property type="evidence" value="ECO:0007669"/>
    <property type="project" value="UniProtKB-ARBA"/>
</dbReference>